<evidence type="ECO:0000313" key="12">
    <source>
        <dbReference type="Proteomes" id="UP000826234"/>
    </source>
</evidence>
<dbReference type="InterPro" id="IPR011706">
    <property type="entry name" value="Cu-oxidase_C"/>
</dbReference>
<dbReference type="InterPro" id="IPR024715">
    <property type="entry name" value="Factor_5/8-like"/>
</dbReference>
<organism evidence="11 12">
    <name type="scientific">Phrynosoma platyrhinos</name>
    <name type="common">Desert horned lizard</name>
    <dbReference type="NCBI Taxonomy" id="52577"/>
    <lineage>
        <taxon>Eukaryota</taxon>
        <taxon>Metazoa</taxon>
        <taxon>Chordata</taxon>
        <taxon>Craniata</taxon>
        <taxon>Vertebrata</taxon>
        <taxon>Euteleostomi</taxon>
        <taxon>Lepidosauria</taxon>
        <taxon>Squamata</taxon>
        <taxon>Bifurcata</taxon>
        <taxon>Unidentata</taxon>
        <taxon>Episquamata</taxon>
        <taxon>Toxicofera</taxon>
        <taxon>Iguania</taxon>
        <taxon>Phrynosomatidae</taxon>
        <taxon>Phrynosomatinae</taxon>
        <taxon>Phrynosoma</taxon>
    </lineage>
</organism>
<comment type="caution">
    <text evidence="11">The sequence shown here is derived from an EMBL/GenBank/DDBJ whole genome shotgun (WGS) entry which is preliminary data.</text>
</comment>
<keyword evidence="8" id="KW-0325">Glycoprotein</keyword>
<dbReference type="Gene3D" id="2.60.40.420">
    <property type="entry name" value="Cupredoxins - blue copper proteins"/>
    <property type="match status" value="5"/>
</dbReference>
<evidence type="ECO:0000256" key="3">
    <source>
        <dbReference type="ARBA" id="ARBA00022723"/>
    </source>
</evidence>
<reference evidence="11 12" key="1">
    <citation type="journal article" date="2022" name="Gigascience">
        <title>A chromosome-level genome assembly and annotation of the desert horned lizard, Phrynosoma platyrhinos, provides insight into chromosomal rearrangements among reptiles.</title>
        <authorList>
            <person name="Koochekian N."/>
            <person name="Ascanio A."/>
            <person name="Farleigh K."/>
            <person name="Card D.C."/>
            <person name="Schield D.R."/>
            <person name="Castoe T.A."/>
            <person name="Jezkova T."/>
        </authorList>
    </citation>
    <scope>NUCLEOTIDE SEQUENCE [LARGE SCALE GENOMIC DNA]</scope>
    <source>
        <strain evidence="11">NK-2021</strain>
    </source>
</reference>
<evidence type="ECO:0000256" key="7">
    <source>
        <dbReference type="ARBA" id="ARBA00023157"/>
    </source>
</evidence>
<evidence type="ECO:0000256" key="5">
    <source>
        <dbReference type="ARBA" id="ARBA00022737"/>
    </source>
</evidence>
<dbReference type="InterPro" id="IPR008972">
    <property type="entry name" value="Cupredoxin"/>
</dbReference>
<feature type="domain" description="F5/8 type C" evidence="10">
    <location>
        <begin position="1863"/>
        <end position="1963"/>
    </location>
</feature>
<keyword evidence="7" id="KW-1015">Disulfide bond</keyword>
<dbReference type="PROSITE" id="PS01286">
    <property type="entry name" value="FA58C_2"/>
    <property type="match status" value="1"/>
</dbReference>
<feature type="compositionally biased region" description="Polar residues" evidence="9">
    <location>
        <begin position="1992"/>
        <end position="2014"/>
    </location>
</feature>
<keyword evidence="3" id="KW-0479">Metal-binding</keyword>
<dbReference type="PROSITE" id="PS00079">
    <property type="entry name" value="MULTICOPPER_OXIDASE1"/>
    <property type="match status" value="1"/>
</dbReference>
<feature type="region of interest" description="Disordered" evidence="9">
    <location>
        <begin position="1985"/>
        <end position="2014"/>
    </location>
</feature>
<feature type="compositionally biased region" description="Polar residues" evidence="9">
    <location>
        <begin position="944"/>
        <end position="956"/>
    </location>
</feature>
<evidence type="ECO:0000256" key="2">
    <source>
        <dbReference type="ARBA" id="ARBA00022525"/>
    </source>
</evidence>
<evidence type="ECO:0000256" key="4">
    <source>
        <dbReference type="ARBA" id="ARBA00022729"/>
    </source>
</evidence>
<dbReference type="CDD" id="cd00057">
    <property type="entry name" value="FA58C"/>
    <property type="match status" value="2"/>
</dbReference>
<dbReference type="PANTHER" id="PTHR46806">
    <property type="entry name" value="F5/8 TYPE C DOMAIN-CONTAINING PROTEIN"/>
    <property type="match status" value="1"/>
</dbReference>
<dbReference type="InterPro" id="IPR050633">
    <property type="entry name" value="Neuropilin_MCO_CoagFactor"/>
</dbReference>
<evidence type="ECO:0000256" key="1">
    <source>
        <dbReference type="ARBA" id="ARBA00004613"/>
    </source>
</evidence>
<dbReference type="SMART" id="SM00231">
    <property type="entry name" value="FA58C"/>
    <property type="match status" value="1"/>
</dbReference>
<feature type="region of interest" description="Disordered" evidence="9">
    <location>
        <begin position="1044"/>
        <end position="1099"/>
    </location>
</feature>
<feature type="region of interest" description="Disordered" evidence="9">
    <location>
        <begin position="937"/>
        <end position="956"/>
    </location>
</feature>
<feature type="region of interest" description="Disordered" evidence="9">
    <location>
        <begin position="1137"/>
        <end position="1156"/>
    </location>
</feature>
<dbReference type="Proteomes" id="UP000826234">
    <property type="component" value="Unassembled WGS sequence"/>
</dbReference>
<feature type="compositionally biased region" description="Basic and acidic residues" evidence="9">
    <location>
        <begin position="1044"/>
        <end position="1055"/>
    </location>
</feature>
<evidence type="ECO:0000256" key="9">
    <source>
        <dbReference type="SAM" id="MobiDB-lite"/>
    </source>
</evidence>
<feature type="region of interest" description="Disordered" evidence="9">
    <location>
        <begin position="1379"/>
        <end position="1401"/>
    </location>
</feature>
<proteinExistence type="predicted"/>
<dbReference type="PANTHER" id="PTHR46806:SF7">
    <property type="entry name" value="COAGULATION FACTOR VIII"/>
    <property type="match status" value="1"/>
</dbReference>
<gene>
    <name evidence="11" type="ORF">JD844_004444</name>
</gene>
<dbReference type="Gene3D" id="2.60.120.260">
    <property type="entry name" value="Galactose-binding domain-like"/>
    <property type="match status" value="2"/>
</dbReference>
<name>A0ABQ7TMX7_PHRPL</name>
<dbReference type="PROSITE" id="PS01285">
    <property type="entry name" value="FA58C_1"/>
    <property type="match status" value="1"/>
</dbReference>
<dbReference type="PIRSF" id="PIRSF000354">
    <property type="entry name" value="Factors_V_VIII"/>
    <property type="match status" value="1"/>
</dbReference>
<sequence>MLLTLPSSLYQTGLNTCDVKVGTTDLVSGAGYDDGTSWAEKEDDAVEPGQTHTYVWEISQEQGPTGADPQCLTYAYSSKVDSVKDINSGLIGPLLVCKPGSLTNTGTQSLLQEFLLLFAVFDEGKSWYTQSNTTENALSTNNRAQIHTINGFMNSPLPDHRQATLDISPATFLTAETTPRNNGTFRMFCQIPSHQQVDVCPEPLEKKMRAAEPSEDEEDYENYEDYESVVVNMGDFSPRITGRSRAKRLSVTWEHYIAAEEVDWDYAPVKHKNQDRTFMRRKASNSDHMGILGPVLKGEVGDEFMIMFKNLARRPYNIYPYGITNVTSFFRLGGTKMNVKLLPIRPTQVFMYRWKIMPEDGPTRSDPHCLTRYYYSSIKPAKDLASGLIGPLLICLKETMDQRGNQIMSDEARFVLFSIFDENRSWYLAENINRSCTDAANVNPLDPEFYASNVMHSINGYIFNNLELQLCQNEVVYWYILSVGIWTLGCLNPDFRKRGMSAKLIIFKCSQEVESEEEDYGYDDSIPEDYMIQANVLQPRGFHKGKNHFQPYIKTHHNNTNSTSKNEIFNASHNSALYPGQSHQFLKLNRKTSSTDPILLPQETLHLDDISSSSSQDSSFQILPSNAFSVTEESTMLSAPSVQSFQEYLGNSSLAHEESHHNESSLETTTELDHEMLGLGMPRTTEGAGMTKENLAHWEKAEDTKPPASYPLEKMELFHESPITRNQSNKSFGREVFSKNLTLKAIIDDNLSKLSKRGPDSILLERTSLGDRGKDGRWDTMLNVEGTLQEASVNESNSSNMTSISASLDDLKSESVIQNMSLDIQSTSTPSSAISPGLRKILSQNYDTIIEKPNSYSSYKASVQENESFATRELLQSVLPMSKTIGNQSSSASLSDDVKETHGIHLQAKEKVMQLRISRTTGGPELLNEHNSFELNGKTVDSGRLTSHPSITEKPINTNDNLKSNDKTHLFHSHEGAENLTLLRVFQEVSQGNNPSEKQSEAFATFNAIPHRNSPNIIQHSSGALDTLVEQNVTQLRPEDIILKIPERNKEKENVLHQGRTSSSQSDDLGHDTVSEESERKGESQVQSNSDFESHEKLTDGMKVTSCKHGPLGCGGHLEKRSLKLLHVRSEETVAALTKETKNSSETKGQDPTLLSGNLKNIKNMAIASMTRAPMIGEATEENQTTSLGRKTVSSLPSNSVRYSSASHSLNIPDSQAESTKTITQDGNSQVWKEGYLIQDPENQSRKRTTLEDYDMKTKSGLTPTVFVGGEHSDVSSIPTGQTNEVGFTEAKESLIMQHAGSETLLQFQLRDSSVDYEQTLGNESLLGATKREEPGISAKRAPLDALPLDALPQENLTISQTLQDEPRDEEFHGVKLFDGEAGDVPSPRHKLSVSVGKTEAEGAKIQESRKGESTGMINVKGSLPVSGFRPVKTNFSKHLKGSSDYDYYSNTEDTLEEFDIYGEDDHDPRTLTGRVRQYYIAAVEVMWDYGSRIPSPYLQNQDFKNKQSRKYKKVVYRGYLDRSFTQPFVRGELDEHLGILGPYIRGQVGDVILVTFKNMASRPYSFHSNLLPYEGNMEDRDQPWREEVQPNEIREYSITVLQQMAPTAREFDCKAWAYFSSVDLVPINGYVKDTLPGLVMGQHQRLRWYLLNAGDAEDIHSVHFHGQVFTIRNDQEYHMGVYNLYSGAFETVEMQPSHPGIWRVECAVGEHEQAGMSALFLVYDQRCQSPLGLTSGYIADSQITASGHHDFVSTQINLFLVDLLHPKIIHGIKTQGARQKFSNLYISQFVIFYSLDGERWKGYKGNATSSETIFFGNVGASGVKDNFFDPPIVARYIRLHPTHFSIRNTLRMELIGCDLNSCSTPLGMESKTIFDEHISASSYIDNVFSTWSPFQARLNLNGRTNAWRPKVDSTAEWLQVNFLKTMRVTGVVTQGAKSIFTKMFVKEFSLSGSQDGIHWNPVLQDGREKNKLFPKHATRLARKTMERDMSKQMSRTVSGSQPTRENKAQSLNT</sequence>
<dbReference type="InterPro" id="IPR008979">
    <property type="entry name" value="Galactose-bd-like_sf"/>
</dbReference>
<evidence type="ECO:0000259" key="10">
    <source>
        <dbReference type="PROSITE" id="PS50022"/>
    </source>
</evidence>
<feature type="compositionally biased region" description="Basic and acidic residues" evidence="9">
    <location>
        <begin position="1139"/>
        <end position="1149"/>
    </location>
</feature>
<keyword evidence="4" id="KW-0732">Signal</keyword>
<dbReference type="InterPro" id="IPR033138">
    <property type="entry name" value="Cu_oxidase_CS"/>
</dbReference>
<evidence type="ECO:0000313" key="11">
    <source>
        <dbReference type="EMBL" id="KAH0630993.1"/>
    </source>
</evidence>
<comment type="subcellular location">
    <subcellularLocation>
        <location evidence="1">Secreted</location>
    </subcellularLocation>
</comment>
<keyword evidence="6" id="KW-0106">Calcium</keyword>
<accession>A0ABQ7TMX7</accession>
<evidence type="ECO:0000256" key="8">
    <source>
        <dbReference type="ARBA" id="ARBA00023180"/>
    </source>
</evidence>
<keyword evidence="5" id="KW-0677">Repeat</keyword>
<feature type="compositionally biased region" description="Polar residues" evidence="9">
    <location>
        <begin position="1182"/>
        <end position="1220"/>
    </location>
</feature>
<dbReference type="PROSITE" id="PS50022">
    <property type="entry name" value="FA58C_3"/>
    <property type="match status" value="2"/>
</dbReference>
<feature type="compositionally biased region" description="Basic and acidic residues" evidence="9">
    <location>
        <begin position="1068"/>
        <end position="1083"/>
    </location>
</feature>
<feature type="region of interest" description="Disordered" evidence="9">
    <location>
        <begin position="1180"/>
        <end position="1220"/>
    </location>
</feature>
<dbReference type="SUPFAM" id="SSF49785">
    <property type="entry name" value="Galactose-binding domain-like"/>
    <property type="match status" value="2"/>
</dbReference>
<dbReference type="Pfam" id="PF07731">
    <property type="entry name" value="Cu-oxidase_2"/>
    <property type="match status" value="1"/>
</dbReference>
<dbReference type="EMBL" id="JAIPUX010000415">
    <property type="protein sequence ID" value="KAH0630993.1"/>
    <property type="molecule type" value="Genomic_DNA"/>
</dbReference>
<keyword evidence="2" id="KW-0964">Secreted</keyword>
<dbReference type="Pfam" id="PF00754">
    <property type="entry name" value="F5_F8_type_C"/>
    <property type="match status" value="2"/>
</dbReference>
<evidence type="ECO:0000256" key="6">
    <source>
        <dbReference type="ARBA" id="ARBA00022837"/>
    </source>
</evidence>
<keyword evidence="12" id="KW-1185">Reference proteome</keyword>
<dbReference type="InterPro" id="IPR000421">
    <property type="entry name" value="FA58C"/>
</dbReference>
<protein>
    <recommendedName>
        <fullName evidence="10">F5/8 type C domain-containing protein</fullName>
    </recommendedName>
</protein>
<feature type="domain" description="F5/8 type C" evidence="10">
    <location>
        <begin position="1762"/>
        <end position="1858"/>
    </location>
</feature>
<dbReference type="SUPFAM" id="SSF49503">
    <property type="entry name" value="Cupredoxins"/>
    <property type="match status" value="6"/>
</dbReference>